<protein>
    <submittedName>
        <fullName evidence="3">Uncharacterized protein</fullName>
    </submittedName>
</protein>
<feature type="compositionally biased region" description="Basic and acidic residues" evidence="1">
    <location>
        <begin position="359"/>
        <end position="369"/>
    </location>
</feature>
<proteinExistence type="predicted"/>
<reference evidence="3" key="1">
    <citation type="journal article" date="2011" name="Genome Biol.">
        <title>The draft genome of the carcinogenic human liver fluke Clonorchis sinensis.</title>
        <authorList>
            <person name="Wang X."/>
            <person name="Chen W."/>
            <person name="Huang Y."/>
            <person name="Sun J."/>
            <person name="Men J."/>
            <person name="Liu H."/>
            <person name="Luo F."/>
            <person name="Guo L."/>
            <person name="Lv X."/>
            <person name="Deng C."/>
            <person name="Zhou C."/>
            <person name="Fan Y."/>
            <person name="Li X."/>
            <person name="Huang L."/>
            <person name="Hu Y."/>
            <person name="Liang C."/>
            <person name="Hu X."/>
            <person name="Xu J."/>
            <person name="Yu X."/>
        </authorList>
    </citation>
    <scope>NUCLEOTIDE SEQUENCE [LARGE SCALE GENOMIC DNA]</scope>
    <source>
        <strain evidence="3">Henan</strain>
    </source>
</reference>
<dbReference type="EMBL" id="DF142983">
    <property type="protein sequence ID" value="GAA49759.1"/>
    <property type="molecule type" value="Genomic_DNA"/>
</dbReference>
<evidence type="ECO:0000256" key="2">
    <source>
        <dbReference type="SAM" id="Phobius"/>
    </source>
</evidence>
<evidence type="ECO:0000313" key="3">
    <source>
        <dbReference type="EMBL" id="GAA49759.1"/>
    </source>
</evidence>
<gene>
    <name evidence="3" type="ORF">CLF_103529</name>
</gene>
<organism evidence="3 4">
    <name type="scientific">Clonorchis sinensis</name>
    <name type="common">Chinese liver fluke</name>
    <dbReference type="NCBI Taxonomy" id="79923"/>
    <lineage>
        <taxon>Eukaryota</taxon>
        <taxon>Metazoa</taxon>
        <taxon>Spiralia</taxon>
        <taxon>Lophotrochozoa</taxon>
        <taxon>Platyhelminthes</taxon>
        <taxon>Trematoda</taxon>
        <taxon>Digenea</taxon>
        <taxon>Opisthorchiida</taxon>
        <taxon>Opisthorchiata</taxon>
        <taxon>Opisthorchiidae</taxon>
        <taxon>Clonorchis</taxon>
    </lineage>
</organism>
<sequence>MRFRLKLIGTACQSPPPSLNCSTVETEWFHPGLSKSVGMNLFRDPQWNLWVFTLELLTDNVRRRFRPSMLSFFVIVIFLYVVGFAECVLLIFTLIWFKQSSSRPGTIVLSLNIPKSMTSVILGSQDANMGRLIEHSYGLHVRKISIVSAKIALSAAKSILKQRIYLTTQRLTDVCRHASRLSQDLQTAISLADFQMLNTKSTEVKLTQGRQCKDRQVRTKVIREEEIIPNVKSVFQKLPSAEAEKLRVQLVTVLKSQQLGAPNIVPSETLKGNSSTFIRNSYDFANKVTGLPVDMDEVLVSFDVASMYTNIPRADALEIQERLKLLNSTPKVRVRQYCVIDVSSSQSAVHRRDRLNGSSDRDFKEKDTQ</sequence>
<feature type="region of interest" description="Disordered" evidence="1">
    <location>
        <begin position="350"/>
        <end position="369"/>
    </location>
</feature>
<name>G7Y9X5_CLOSI</name>
<evidence type="ECO:0000313" key="4">
    <source>
        <dbReference type="Proteomes" id="UP000008909"/>
    </source>
</evidence>
<feature type="transmembrane region" description="Helical" evidence="2">
    <location>
        <begin position="72"/>
        <end position="97"/>
    </location>
</feature>
<dbReference type="Proteomes" id="UP000008909">
    <property type="component" value="Unassembled WGS sequence"/>
</dbReference>
<accession>G7Y9X5</accession>
<keyword evidence="2" id="KW-0812">Transmembrane</keyword>
<keyword evidence="2" id="KW-1133">Transmembrane helix</keyword>
<dbReference type="AlphaFoldDB" id="G7Y9X5"/>
<keyword evidence="2" id="KW-0472">Membrane</keyword>
<reference key="2">
    <citation type="submission" date="2011-10" db="EMBL/GenBank/DDBJ databases">
        <title>The genome and transcriptome sequence of Clonorchis sinensis provide insights into the carcinogenic liver fluke.</title>
        <authorList>
            <person name="Wang X."/>
            <person name="Huang Y."/>
            <person name="Chen W."/>
            <person name="Liu H."/>
            <person name="Guo L."/>
            <person name="Chen Y."/>
            <person name="Luo F."/>
            <person name="Zhou W."/>
            <person name="Sun J."/>
            <person name="Mao Q."/>
            <person name="Liang P."/>
            <person name="Zhou C."/>
            <person name="Tian Y."/>
            <person name="Men J."/>
            <person name="Lv X."/>
            <person name="Huang L."/>
            <person name="Zhou J."/>
            <person name="Hu Y."/>
            <person name="Li R."/>
            <person name="Zhang F."/>
            <person name="Lei H."/>
            <person name="Li X."/>
            <person name="Hu X."/>
            <person name="Liang C."/>
            <person name="Xu J."/>
            <person name="Wu Z."/>
            <person name="Yu X."/>
        </authorList>
    </citation>
    <scope>NUCLEOTIDE SEQUENCE</scope>
    <source>
        <strain>Henan</strain>
    </source>
</reference>
<evidence type="ECO:0000256" key="1">
    <source>
        <dbReference type="SAM" id="MobiDB-lite"/>
    </source>
</evidence>
<keyword evidence="4" id="KW-1185">Reference proteome</keyword>